<dbReference type="RefSeq" id="WP_263038218.1">
    <property type="nucleotide sequence ID" value="NZ_JAOTPL010000012.1"/>
</dbReference>
<dbReference type="AlphaFoldDB" id="A0AAE3IPL2"/>
<dbReference type="Pfam" id="PF00027">
    <property type="entry name" value="cNMP_binding"/>
    <property type="match status" value="1"/>
</dbReference>
<dbReference type="InterPro" id="IPR018490">
    <property type="entry name" value="cNMP-bd_dom_sf"/>
</dbReference>
<dbReference type="SUPFAM" id="SSF51206">
    <property type="entry name" value="cAMP-binding domain-like"/>
    <property type="match status" value="1"/>
</dbReference>
<dbReference type="InterPro" id="IPR000595">
    <property type="entry name" value="cNMP-bd_dom"/>
</dbReference>
<feature type="domain" description="Cyclic nucleotide-binding" evidence="1">
    <location>
        <begin position="30"/>
        <end position="112"/>
    </location>
</feature>
<protein>
    <submittedName>
        <fullName evidence="2">Crp/Fnr family transcriptional regulator</fullName>
    </submittedName>
</protein>
<proteinExistence type="predicted"/>
<organism evidence="2 3">
    <name type="scientific">Haoranjiania flava</name>
    <dbReference type="NCBI Taxonomy" id="1856322"/>
    <lineage>
        <taxon>Bacteria</taxon>
        <taxon>Pseudomonadati</taxon>
        <taxon>Bacteroidota</taxon>
        <taxon>Chitinophagia</taxon>
        <taxon>Chitinophagales</taxon>
        <taxon>Chitinophagaceae</taxon>
        <taxon>Haoranjiania</taxon>
    </lineage>
</organism>
<name>A0AAE3IPL2_9BACT</name>
<dbReference type="Gene3D" id="2.60.120.10">
    <property type="entry name" value="Jelly Rolls"/>
    <property type="match status" value="1"/>
</dbReference>
<evidence type="ECO:0000313" key="3">
    <source>
        <dbReference type="Proteomes" id="UP001209317"/>
    </source>
</evidence>
<dbReference type="CDD" id="cd00038">
    <property type="entry name" value="CAP_ED"/>
    <property type="match status" value="1"/>
</dbReference>
<evidence type="ECO:0000259" key="1">
    <source>
        <dbReference type="Pfam" id="PF00027"/>
    </source>
</evidence>
<evidence type="ECO:0000313" key="2">
    <source>
        <dbReference type="EMBL" id="MCU7694733.1"/>
    </source>
</evidence>
<dbReference type="Proteomes" id="UP001209317">
    <property type="component" value="Unassembled WGS sequence"/>
</dbReference>
<comment type="caution">
    <text evidence="2">The sequence shown here is derived from an EMBL/GenBank/DDBJ whole genome shotgun (WGS) entry which is preliminary data.</text>
</comment>
<dbReference type="InterPro" id="IPR014710">
    <property type="entry name" value="RmlC-like_jellyroll"/>
</dbReference>
<accession>A0AAE3IPL2</accession>
<sequence>MEEFIYQIRHIYDISDQAMELLLSIFTEVKKKKGTIIVREGASNKDIIFLKKGFSRAYINQDGKETTVWFGSIGSPTGAYQGKISTINVELLEDSILLITSRNRLEALFQENIELANWGRKIAEYYLQINIHHFSHYNGLEGKVKYELLLKDYPEIFQKAAIKHIASFLNITPQSLSRIRGSM</sequence>
<gene>
    <name evidence="2" type="ORF">OD355_09425</name>
</gene>
<dbReference type="EMBL" id="JAOTPL010000012">
    <property type="protein sequence ID" value="MCU7694733.1"/>
    <property type="molecule type" value="Genomic_DNA"/>
</dbReference>
<reference evidence="2" key="1">
    <citation type="submission" date="2022-10" db="EMBL/GenBank/DDBJ databases">
        <authorList>
            <person name="Kim H.S."/>
            <person name="Kim J.-S."/>
            <person name="Suh M.K."/>
            <person name="Eom M.K."/>
            <person name="Lee J.-S."/>
        </authorList>
    </citation>
    <scope>NUCLEOTIDE SEQUENCE</scope>
    <source>
        <strain evidence="2">LIP-5</strain>
    </source>
</reference>
<keyword evidence="3" id="KW-1185">Reference proteome</keyword>